<evidence type="ECO:0000313" key="2">
    <source>
        <dbReference type="Proteomes" id="UP000366051"/>
    </source>
</evidence>
<proteinExistence type="predicted"/>
<organism evidence="1 2">
    <name type="scientific">Heliorestis convoluta</name>
    <dbReference type="NCBI Taxonomy" id="356322"/>
    <lineage>
        <taxon>Bacteria</taxon>
        <taxon>Bacillati</taxon>
        <taxon>Bacillota</taxon>
        <taxon>Clostridia</taxon>
        <taxon>Eubacteriales</taxon>
        <taxon>Heliobacteriaceae</taxon>
        <taxon>Heliorestis</taxon>
    </lineage>
</organism>
<protein>
    <submittedName>
        <fullName evidence="1">Uncharacterized protein</fullName>
    </submittedName>
</protein>
<dbReference type="Proteomes" id="UP000366051">
    <property type="component" value="Chromosome"/>
</dbReference>
<dbReference type="EMBL" id="CP045875">
    <property type="protein sequence ID" value="QGG48074.1"/>
    <property type="molecule type" value="Genomic_DNA"/>
</dbReference>
<keyword evidence="2" id="KW-1185">Reference proteome</keyword>
<sequence>MGILYAYVPKQEQTTKKNKPRSQRLFFIILPQAFPIL</sequence>
<dbReference type="AlphaFoldDB" id="A0A5Q2MYQ2"/>
<reference evidence="2" key="1">
    <citation type="submission" date="2019-11" db="EMBL/GenBank/DDBJ databases">
        <title>Genome sequence of Heliorestis convoluta strain HH, an alkaliphilic and minimalistic phototrophic bacterium from a soda lake in Egypt.</title>
        <authorList>
            <person name="Dewey E.D."/>
            <person name="Stokes L.M."/>
            <person name="Burchell B.M."/>
            <person name="Shaffer K.N."/>
            <person name="Huntington A.M."/>
            <person name="Baker J.M."/>
            <person name="Nadendla S."/>
            <person name="Giglio M.G."/>
            <person name="Touchman J.W."/>
            <person name="Blankenship R.E."/>
            <person name="Madigan M.T."/>
            <person name="Sattley W.M."/>
        </authorList>
    </citation>
    <scope>NUCLEOTIDE SEQUENCE [LARGE SCALE GENOMIC DNA]</scope>
    <source>
        <strain evidence="2">HH</strain>
    </source>
</reference>
<accession>A0A5Q2MYQ2</accession>
<evidence type="ECO:0000313" key="1">
    <source>
        <dbReference type="EMBL" id="QGG48074.1"/>
    </source>
</evidence>
<dbReference type="KEGG" id="hcv:FTV88_1976"/>
<gene>
    <name evidence="1" type="ORF">FTV88_1976</name>
</gene>
<name>A0A5Q2MYQ2_9FIRM</name>